<dbReference type="Proteomes" id="UP000224915">
    <property type="component" value="Unassembled WGS sequence"/>
</dbReference>
<dbReference type="AlphaFoldDB" id="A0A2A9D4C4"/>
<evidence type="ECO:0000256" key="5">
    <source>
        <dbReference type="SAM" id="Phobius"/>
    </source>
</evidence>
<dbReference type="GO" id="GO:0016020">
    <property type="term" value="C:membrane"/>
    <property type="evidence" value="ECO:0007669"/>
    <property type="project" value="UniProtKB-SubCell"/>
</dbReference>
<dbReference type="GO" id="GO:0030416">
    <property type="term" value="P:methylamine metabolic process"/>
    <property type="evidence" value="ECO:0007669"/>
    <property type="project" value="InterPro"/>
</dbReference>
<keyword evidence="3 5" id="KW-1133">Transmembrane helix</keyword>
<dbReference type="EMBL" id="PDJD01000001">
    <property type="protein sequence ID" value="PFG21105.1"/>
    <property type="molecule type" value="Genomic_DNA"/>
</dbReference>
<dbReference type="PROSITE" id="PS00194">
    <property type="entry name" value="THIOREDOXIN_1"/>
    <property type="match status" value="1"/>
</dbReference>
<comment type="caution">
    <text evidence="7">The sequence shown here is derived from an EMBL/GenBank/DDBJ whole genome shotgun (WGS) entry which is preliminary data.</text>
</comment>
<dbReference type="Gene3D" id="3.40.30.10">
    <property type="entry name" value="Glutaredoxin"/>
    <property type="match status" value="1"/>
</dbReference>
<feature type="transmembrane region" description="Helical" evidence="5">
    <location>
        <begin position="48"/>
        <end position="66"/>
    </location>
</feature>
<sequence length="318" mass="33657">MSALLLACGWVAGVVLLAGGVLKAVDLGAFRRSLPTLRLPGDRLLVRWAAAVPAAEIVLGLGVLFLTGTAYRVWLVGACLMYAAFLVVVVRAVALRLSATCACFGTLGPAGIGWRTVVRNVALLLVALAGLAAPSAGGRLAGALALAVVAALAALAVVRERRRRQREIDSLVLFDVDGAAMPLREFQDPPTILVFFSPGCGACRHLVSDFRWWPHALADGLDLQPVFIGTPESFEGIEVFAPLAPHAWYDHDRVVFQRLGGDATPSGIRVDRTHPLGDTWHVGAAGLPRLVFRPGFDRNAAARATASASQDAPEDHLT</sequence>
<dbReference type="InterPro" id="IPR017937">
    <property type="entry name" value="Thioredoxin_CS"/>
</dbReference>
<evidence type="ECO:0000256" key="3">
    <source>
        <dbReference type="ARBA" id="ARBA00022989"/>
    </source>
</evidence>
<evidence type="ECO:0000313" key="7">
    <source>
        <dbReference type="EMBL" id="PFG21105.1"/>
    </source>
</evidence>
<keyword evidence="8" id="KW-1185">Reference proteome</keyword>
<evidence type="ECO:0000256" key="4">
    <source>
        <dbReference type="ARBA" id="ARBA00023136"/>
    </source>
</evidence>
<dbReference type="RefSeq" id="WP_098469994.1">
    <property type="nucleotide sequence ID" value="NZ_PDJD01000001.1"/>
</dbReference>
<gene>
    <name evidence="7" type="ORF">ATL40_2725</name>
</gene>
<dbReference type="OrthoDB" id="5124580at2"/>
<keyword evidence="4 5" id="KW-0472">Membrane</keyword>
<dbReference type="InterPro" id="IPR009908">
    <property type="entry name" value="Methylamine_util_MauE"/>
</dbReference>
<keyword evidence="2 5" id="KW-0812">Transmembrane</keyword>
<feature type="transmembrane region" description="Helical" evidence="5">
    <location>
        <begin position="140"/>
        <end position="158"/>
    </location>
</feature>
<organism evidence="7 8">
    <name type="scientific">Serinibacter salmoneus</name>
    <dbReference type="NCBI Taxonomy" id="556530"/>
    <lineage>
        <taxon>Bacteria</taxon>
        <taxon>Bacillati</taxon>
        <taxon>Actinomycetota</taxon>
        <taxon>Actinomycetes</taxon>
        <taxon>Micrococcales</taxon>
        <taxon>Beutenbergiaceae</taxon>
        <taxon>Serinibacter</taxon>
    </lineage>
</organism>
<protein>
    <recommendedName>
        <fullName evidence="6">Methylamine utilisation protein MauE domain-containing protein</fullName>
    </recommendedName>
</protein>
<dbReference type="SUPFAM" id="SSF52833">
    <property type="entry name" value="Thioredoxin-like"/>
    <property type="match status" value="1"/>
</dbReference>
<dbReference type="Pfam" id="PF07291">
    <property type="entry name" value="MauE"/>
    <property type="match status" value="1"/>
</dbReference>
<evidence type="ECO:0000313" key="8">
    <source>
        <dbReference type="Proteomes" id="UP000224915"/>
    </source>
</evidence>
<feature type="transmembrane region" description="Helical" evidence="5">
    <location>
        <begin position="73"/>
        <end position="94"/>
    </location>
</feature>
<accession>A0A2A9D4C4</accession>
<evidence type="ECO:0000256" key="2">
    <source>
        <dbReference type="ARBA" id="ARBA00022692"/>
    </source>
</evidence>
<evidence type="ECO:0000259" key="6">
    <source>
        <dbReference type="Pfam" id="PF07291"/>
    </source>
</evidence>
<feature type="domain" description="Methylamine utilisation protein MauE" evidence="6">
    <location>
        <begin position="1"/>
        <end position="132"/>
    </location>
</feature>
<dbReference type="InterPro" id="IPR036249">
    <property type="entry name" value="Thioredoxin-like_sf"/>
</dbReference>
<proteinExistence type="predicted"/>
<comment type="subcellular location">
    <subcellularLocation>
        <location evidence="1">Membrane</location>
        <topology evidence="1">Multi-pass membrane protein</topology>
    </subcellularLocation>
</comment>
<name>A0A2A9D4C4_9MICO</name>
<reference evidence="7 8" key="1">
    <citation type="submission" date="2017-10" db="EMBL/GenBank/DDBJ databases">
        <title>Sequencing the genomes of 1000 actinobacteria strains.</title>
        <authorList>
            <person name="Klenk H.-P."/>
        </authorList>
    </citation>
    <scope>NUCLEOTIDE SEQUENCE [LARGE SCALE GENOMIC DNA]</scope>
    <source>
        <strain evidence="7 8">DSM 21801</strain>
    </source>
</reference>
<evidence type="ECO:0000256" key="1">
    <source>
        <dbReference type="ARBA" id="ARBA00004141"/>
    </source>
</evidence>